<evidence type="ECO:0000313" key="1">
    <source>
        <dbReference type="EMBL" id="MFD1661887.1"/>
    </source>
</evidence>
<protein>
    <submittedName>
        <fullName evidence="1">Uncharacterized protein</fullName>
    </submittedName>
</protein>
<dbReference type="Proteomes" id="UP001597261">
    <property type="component" value="Unassembled WGS sequence"/>
</dbReference>
<dbReference type="EMBL" id="JBHUDX010000084">
    <property type="protein sequence ID" value="MFD1661887.1"/>
    <property type="molecule type" value="Genomic_DNA"/>
</dbReference>
<keyword evidence="2" id="KW-1185">Reference proteome</keyword>
<comment type="caution">
    <text evidence="1">The sequence shown here is derived from an EMBL/GenBank/DDBJ whole genome shotgun (WGS) entry which is preliminary data.</text>
</comment>
<sequence length="90" mass="9820">MADQPVKAHFAQTVDLPDGRRVRVSAYPDGSIRFRVDGLPYVLTEAYLSGNPEKDHAIVKLSPGKQGSSASRSYVEWLEGKNNSRTATSA</sequence>
<organism evidence="1 2">
    <name type="scientific">Streptomyces caeni</name>
    <dbReference type="NCBI Taxonomy" id="2307231"/>
    <lineage>
        <taxon>Bacteria</taxon>
        <taxon>Bacillati</taxon>
        <taxon>Actinomycetota</taxon>
        <taxon>Actinomycetes</taxon>
        <taxon>Kitasatosporales</taxon>
        <taxon>Streptomycetaceae</taxon>
        <taxon>Streptomyces</taxon>
    </lineage>
</organism>
<evidence type="ECO:0000313" key="2">
    <source>
        <dbReference type="Proteomes" id="UP001597261"/>
    </source>
</evidence>
<gene>
    <name evidence="1" type="ORF">ACFSL4_27790</name>
</gene>
<reference evidence="2" key="1">
    <citation type="journal article" date="2019" name="Int. J. Syst. Evol. Microbiol.">
        <title>The Global Catalogue of Microorganisms (GCM) 10K type strain sequencing project: providing services to taxonomists for standard genome sequencing and annotation.</title>
        <authorList>
            <consortium name="The Broad Institute Genomics Platform"/>
            <consortium name="The Broad Institute Genome Sequencing Center for Infectious Disease"/>
            <person name="Wu L."/>
            <person name="Ma J."/>
        </authorList>
    </citation>
    <scope>NUCLEOTIDE SEQUENCE [LARGE SCALE GENOMIC DNA]</scope>
    <source>
        <strain evidence="2">CGMCC 1.12470</strain>
    </source>
</reference>
<dbReference type="RefSeq" id="WP_381088548.1">
    <property type="nucleotide sequence ID" value="NZ_JBHUDX010000084.1"/>
</dbReference>
<name>A0ABW4IYX3_9ACTN</name>
<accession>A0ABW4IYX3</accession>
<proteinExistence type="predicted"/>